<name>A0A418ICK4_9STAP</name>
<reference evidence="5 6" key="1">
    <citation type="journal article" date="2016" name="Front. Microbiol.">
        <title>Comprehensive Phylogenetic Analysis of Bovine Non-aureus Staphylococci Species Based on Whole-Genome Sequencing.</title>
        <authorList>
            <person name="Naushad S."/>
            <person name="Barkema H.W."/>
            <person name="Luby C."/>
            <person name="Condas L.A."/>
            <person name="Nobrega D.B."/>
            <person name="Carson D.A."/>
            <person name="De Buck J."/>
        </authorList>
    </citation>
    <scope>NUCLEOTIDE SEQUENCE [LARGE SCALE GENOMIC DNA]</scope>
    <source>
        <strain evidence="5 6">SNUC 4554</strain>
    </source>
</reference>
<keyword evidence="3" id="KW-0472">Membrane</keyword>
<dbReference type="EMBL" id="QXUF01000121">
    <property type="protein sequence ID" value="RIM97406.1"/>
    <property type="molecule type" value="Genomic_DNA"/>
</dbReference>
<evidence type="ECO:0000259" key="4">
    <source>
        <dbReference type="Pfam" id="PF01468"/>
    </source>
</evidence>
<feature type="region of interest" description="Disordered" evidence="2">
    <location>
        <begin position="197"/>
        <end position="262"/>
    </location>
</feature>
<feature type="compositionally biased region" description="Basic and acidic residues" evidence="2">
    <location>
        <begin position="201"/>
        <end position="234"/>
    </location>
</feature>
<accession>A0A418ICK4</accession>
<keyword evidence="3" id="KW-1133">Transmembrane helix</keyword>
<keyword evidence="3" id="KW-0812">Transmembrane</keyword>
<keyword evidence="1" id="KW-0175">Coiled coil</keyword>
<proteinExistence type="predicted"/>
<protein>
    <recommendedName>
        <fullName evidence="4">Protein G-related albumin-binding (GA) module domain-containing protein</fullName>
    </recommendedName>
</protein>
<dbReference type="InterPro" id="IPR002988">
    <property type="entry name" value="GA_module"/>
</dbReference>
<evidence type="ECO:0000313" key="6">
    <source>
        <dbReference type="Proteomes" id="UP000286317"/>
    </source>
</evidence>
<gene>
    <name evidence="5" type="ORF">BU112_12755</name>
</gene>
<dbReference type="Proteomes" id="UP000286317">
    <property type="component" value="Unassembled WGS sequence"/>
</dbReference>
<evidence type="ECO:0000256" key="2">
    <source>
        <dbReference type="SAM" id="MobiDB-lite"/>
    </source>
</evidence>
<dbReference type="Gene3D" id="1.20.5.420">
    <property type="entry name" value="Immunoglobulin FC, subunit C"/>
    <property type="match status" value="1"/>
</dbReference>
<dbReference type="AlphaFoldDB" id="A0A418ICK4"/>
<feature type="transmembrane region" description="Helical" evidence="3">
    <location>
        <begin position="626"/>
        <end position="644"/>
    </location>
</feature>
<keyword evidence="6" id="KW-1185">Reference proteome</keyword>
<feature type="compositionally biased region" description="Polar residues" evidence="2">
    <location>
        <begin position="235"/>
        <end position="254"/>
    </location>
</feature>
<organism evidence="5 6">
    <name type="scientific">Staphylococcus shinii</name>
    <dbReference type="NCBI Taxonomy" id="2912228"/>
    <lineage>
        <taxon>Bacteria</taxon>
        <taxon>Bacillati</taxon>
        <taxon>Bacillota</taxon>
        <taxon>Bacilli</taxon>
        <taxon>Bacillales</taxon>
        <taxon>Staphylococcaceae</taxon>
        <taxon>Staphylococcus</taxon>
    </lineage>
</organism>
<dbReference type="Pfam" id="PF01468">
    <property type="entry name" value="GA"/>
    <property type="match status" value="1"/>
</dbReference>
<comment type="caution">
    <text evidence="5">The sequence shown here is derived from an EMBL/GenBank/DDBJ whole genome shotgun (WGS) entry which is preliminary data.</text>
</comment>
<evidence type="ECO:0000256" key="1">
    <source>
        <dbReference type="SAM" id="Coils"/>
    </source>
</evidence>
<evidence type="ECO:0000256" key="3">
    <source>
        <dbReference type="SAM" id="Phobius"/>
    </source>
</evidence>
<feature type="domain" description="Protein G-related albumin-binding (GA) module" evidence="4">
    <location>
        <begin position="61"/>
        <end position="114"/>
    </location>
</feature>
<feature type="coiled-coil region" evidence="1">
    <location>
        <begin position="60"/>
        <end position="87"/>
    </location>
</feature>
<sequence length="654" mass="73639">MKKLRYNNLSNKTRLNHQFKFSTMALIISTSLMGYSMTSTPSVEAKDKADLNIETHSNSENTLEKRIQEGKEKIDKLKNIKDSQKDASIKEITKAKSIEEVEAILKKAKKVDNKTIEQNKVQSRLIENDKKEVSEDKKSVKSELDSKKYIASSVKEKSNHIKEQDSIDLFDQEGLQDNTFDANLNQRDTKQDISHLVDMGKLNEESKDIADMNDSEENKNTTSENDKSAVKENNQDGLAFKDTSNTESNQMQQSDEIKKDIDKVTTNHSKVKDNLDYYVENKENNLKILDSKLSERDSISAKNKEKLKKEIEKTQQSLKKQNDVVLNHLQSVNNKEQAVKDIVSGTFDEKSAQSILERIDTKGKTDQQIASQVVSELDNLSTTTSDDILKSMFDKTSDKQDLIKTILLTKFDHIDTSKIVGEIMRKNPSNEQIVALIKHHFGDNVTSDDILENILDQSHDKRKALETMLATKLNDAKAKALADVIAKKEDSKHNLLNLMKSGINNELNDLLKADKDISKFKDDMHGLFEPLKYTPSLSNKFDGSLLDRDEQMRKLSGNSKLLGTPSLFDDLFNRNSILDGIKDISNPSPGRALSLGDSSGSFLSGLFDNNGDFSLPDTGTVVKKSTIPLGILLFIIGGGLIWFTKRNKSKNCKY</sequence>
<dbReference type="OrthoDB" id="2412885at2"/>
<evidence type="ECO:0000313" key="5">
    <source>
        <dbReference type="EMBL" id="RIM97406.1"/>
    </source>
</evidence>